<protein>
    <recommendedName>
        <fullName evidence="4">Substrate binding protein of glycine betaine ABC transport system</fullName>
    </recommendedName>
</protein>
<evidence type="ECO:0000256" key="1">
    <source>
        <dbReference type="SAM" id="SignalP"/>
    </source>
</evidence>
<dbReference type="Proteomes" id="UP000295066">
    <property type="component" value="Unassembled WGS sequence"/>
</dbReference>
<accession>A0A4R8M7W8</accession>
<keyword evidence="3" id="KW-1185">Reference proteome</keyword>
<name>A0A4R8M7W8_9BACT</name>
<proteinExistence type="predicted"/>
<comment type="caution">
    <text evidence="2">The sequence shown here is derived from an EMBL/GenBank/DDBJ whole genome shotgun (WGS) entry which is preliminary data.</text>
</comment>
<dbReference type="AlphaFoldDB" id="A0A4R8M7W8"/>
<evidence type="ECO:0000313" key="2">
    <source>
        <dbReference type="EMBL" id="TDY61599.1"/>
    </source>
</evidence>
<evidence type="ECO:0008006" key="4">
    <source>
        <dbReference type="Google" id="ProtNLM"/>
    </source>
</evidence>
<keyword evidence="1" id="KW-0732">Signal</keyword>
<organism evidence="2 3">
    <name type="scientific">Aminivibrio pyruvatiphilus</name>
    <dbReference type="NCBI Taxonomy" id="1005740"/>
    <lineage>
        <taxon>Bacteria</taxon>
        <taxon>Thermotogati</taxon>
        <taxon>Synergistota</taxon>
        <taxon>Synergistia</taxon>
        <taxon>Synergistales</taxon>
        <taxon>Aminobacteriaceae</taxon>
        <taxon>Aminivibrio</taxon>
    </lineage>
</organism>
<dbReference type="OrthoDB" id="9786266at2"/>
<dbReference type="EMBL" id="SORI01000005">
    <property type="protein sequence ID" value="TDY61599.1"/>
    <property type="molecule type" value="Genomic_DNA"/>
</dbReference>
<reference evidence="2 3" key="1">
    <citation type="submission" date="2019-03" db="EMBL/GenBank/DDBJ databases">
        <title>Genomic Encyclopedia of Type Strains, Phase IV (KMG-IV): sequencing the most valuable type-strain genomes for metagenomic binning, comparative biology and taxonomic classification.</title>
        <authorList>
            <person name="Goeker M."/>
        </authorList>
    </citation>
    <scope>NUCLEOTIDE SEQUENCE [LARGE SCALE GENOMIC DNA]</scope>
    <source>
        <strain evidence="2 3">DSM 25964</strain>
    </source>
</reference>
<evidence type="ECO:0000313" key="3">
    <source>
        <dbReference type="Proteomes" id="UP000295066"/>
    </source>
</evidence>
<feature type="chain" id="PRO_5020375640" description="Substrate binding protein of glycine betaine ABC transport system" evidence="1">
    <location>
        <begin position="29"/>
        <end position="103"/>
    </location>
</feature>
<gene>
    <name evidence="2" type="ORF">C8D99_10511</name>
</gene>
<sequence length="103" mass="11130">MKKHAFCILLVLCLVPAALFGTPLQASGEEPPVVFADFSWDSVQFHNRVAGFILEHGFGKEDNSLSHGEAAAAFLKKHPDLWREWVDGPAAEKVAAALADSGK</sequence>
<feature type="signal peptide" evidence="1">
    <location>
        <begin position="1"/>
        <end position="28"/>
    </location>
</feature>
<dbReference type="RefSeq" id="WP_133957053.1">
    <property type="nucleotide sequence ID" value="NZ_SORI01000005.1"/>
</dbReference>